<feature type="domain" description="MOSC" evidence="1">
    <location>
        <begin position="121"/>
        <end position="265"/>
    </location>
</feature>
<accession>A0A4Y3HUM5</accession>
<dbReference type="InterPro" id="IPR005303">
    <property type="entry name" value="MOCOS_middle"/>
</dbReference>
<dbReference type="Pfam" id="PF03473">
    <property type="entry name" value="MOSC"/>
    <property type="match status" value="1"/>
</dbReference>
<dbReference type="PROSITE" id="PS51340">
    <property type="entry name" value="MOSC"/>
    <property type="match status" value="1"/>
</dbReference>
<comment type="caution">
    <text evidence="2">The sequence shown here is derived from an EMBL/GenBank/DDBJ whole genome shotgun (WGS) entry which is preliminary data.</text>
</comment>
<dbReference type="EMBL" id="BJLF01000006">
    <property type="protein sequence ID" value="GEA50758.1"/>
    <property type="molecule type" value="Genomic_DNA"/>
</dbReference>
<reference evidence="2 3" key="1">
    <citation type="submission" date="2019-06" db="EMBL/GenBank/DDBJ databases">
        <title>Whole genome shotgun sequence of Vibrio inusitatus NBRC 102082.</title>
        <authorList>
            <person name="Hosoyama A."/>
            <person name="Uohara A."/>
            <person name="Ohji S."/>
            <person name="Ichikawa N."/>
        </authorList>
    </citation>
    <scope>NUCLEOTIDE SEQUENCE [LARGE SCALE GENOMIC DNA]</scope>
    <source>
        <strain evidence="2 3">NBRC 102082</strain>
    </source>
</reference>
<dbReference type="GO" id="GO:0030170">
    <property type="term" value="F:pyridoxal phosphate binding"/>
    <property type="evidence" value="ECO:0007669"/>
    <property type="project" value="InterPro"/>
</dbReference>
<dbReference type="AlphaFoldDB" id="A0A4Y3HUM5"/>
<keyword evidence="3" id="KW-1185">Reference proteome</keyword>
<dbReference type="SUPFAM" id="SSF141673">
    <property type="entry name" value="MOSC N-terminal domain-like"/>
    <property type="match status" value="1"/>
</dbReference>
<name>A0A4Y3HUM5_9VIBR</name>
<sequence>MKDKAQIAGINIFPVKSTSGIAQSRAWVGLEGLSFDRRFVVTDLAGRMMTARKFPKMVTIKSTLLADGIVLSAPGMNNLHLATCDFERDEFECKIWNDRFFAYTTTEKANAWFTEVIGSDAQLLFCGEESNRFREKLGTRVSFADAYPLLVISQGSLDELNRRASHPQTMSQFRTNIVVDGVEPFAEDGWERIAIGEVEFKVGTTCQRCVLTSVDPETGAKMANQEPTATLSTFRADEKGAIFFGMNLVALNEGVIEVGDELRVLETRNPVRYADADA</sequence>
<evidence type="ECO:0000313" key="3">
    <source>
        <dbReference type="Proteomes" id="UP000318717"/>
    </source>
</evidence>
<dbReference type="RefSeq" id="WP_141345110.1">
    <property type="nucleotide sequence ID" value="NZ_BJLF01000006.1"/>
</dbReference>
<evidence type="ECO:0000259" key="1">
    <source>
        <dbReference type="PROSITE" id="PS51340"/>
    </source>
</evidence>
<organism evidence="2 3">
    <name type="scientific">Vibrio inusitatus NBRC 102082</name>
    <dbReference type="NCBI Taxonomy" id="1219070"/>
    <lineage>
        <taxon>Bacteria</taxon>
        <taxon>Pseudomonadati</taxon>
        <taxon>Pseudomonadota</taxon>
        <taxon>Gammaproteobacteria</taxon>
        <taxon>Vibrionales</taxon>
        <taxon>Vibrionaceae</taxon>
        <taxon>Vibrio</taxon>
    </lineage>
</organism>
<dbReference type="GO" id="GO:0003824">
    <property type="term" value="F:catalytic activity"/>
    <property type="evidence" value="ECO:0007669"/>
    <property type="project" value="InterPro"/>
</dbReference>
<dbReference type="InterPro" id="IPR011037">
    <property type="entry name" value="Pyrv_Knase-like_insert_dom_sf"/>
</dbReference>
<gene>
    <name evidence="2" type="ORF">VIN01S_15620</name>
</gene>
<dbReference type="InterPro" id="IPR005302">
    <property type="entry name" value="MoCF_Sase_C"/>
</dbReference>
<dbReference type="PANTHER" id="PTHR14237">
    <property type="entry name" value="MOLYBDOPTERIN COFACTOR SULFURASE MOSC"/>
    <property type="match status" value="1"/>
</dbReference>
<dbReference type="PANTHER" id="PTHR14237:SF19">
    <property type="entry name" value="MITOCHONDRIAL AMIDOXIME REDUCING COMPONENT 1"/>
    <property type="match status" value="1"/>
</dbReference>
<dbReference type="Pfam" id="PF03476">
    <property type="entry name" value="MOSC_N"/>
    <property type="match status" value="1"/>
</dbReference>
<evidence type="ECO:0000313" key="2">
    <source>
        <dbReference type="EMBL" id="GEA50758.1"/>
    </source>
</evidence>
<dbReference type="SUPFAM" id="SSF50800">
    <property type="entry name" value="PK beta-barrel domain-like"/>
    <property type="match status" value="1"/>
</dbReference>
<protein>
    <recommendedName>
        <fullName evidence="1">MOSC domain-containing protein</fullName>
    </recommendedName>
</protein>
<proteinExistence type="predicted"/>
<dbReference type="OrthoDB" id="581532at2"/>
<dbReference type="GO" id="GO:0030151">
    <property type="term" value="F:molybdenum ion binding"/>
    <property type="evidence" value="ECO:0007669"/>
    <property type="project" value="InterPro"/>
</dbReference>
<dbReference type="Proteomes" id="UP000318717">
    <property type="component" value="Unassembled WGS sequence"/>
</dbReference>